<accession>A0A0C9WRF6</accession>
<reference evidence="2" key="2">
    <citation type="submission" date="2015-01" db="EMBL/GenBank/DDBJ databases">
        <title>Evolutionary Origins and Diversification of the Mycorrhizal Mutualists.</title>
        <authorList>
            <consortium name="DOE Joint Genome Institute"/>
            <consortium name="Mycorrhizal Genomics Consortium"/>
            <person name="Kohler A."/>
            <person name="Kuo A."/>
            <person name="Nagy L.G."/>
            <person name="Floudas D."/>
            <person name="Copeland A."/>
            <person name="Barry K.W."/>
            <person name="Cichocki N."/>
            <person name="Veneault-Fourrey C."/>
            <person name="LaButti K."/>
            <person name="Lindquist E.A."/>
            <person name="Lipzen A."/>
            <person name="Lundell T."/>
            <person name="Morin E."/>
            <person name="Murat C."/>
            <person name="Riley R."/>
            <person name="Ohm R."/>
            <person name="Sun H."/>
            <person name="Tunlid A."/>
            <person name="Henrissat B."/>
            <person name="Grigoriev I.V."/>
            <person name="Hibbett D.S."/>
            <person name="Martin F."/>
        </authorList>
    </citation>
    <scope>NUCLEOTIDE SEQUENCE [LARGE SCALE GENOMIC DNA]</scope>
    <source>
        <strain evidence="2">LaAM-08-1</strain>
    </source>
</reference>
<keyword evidence="2" id="KW-1185">Reference proteome</keyword>
<evidence type="ECO:0000313" key="2">
    <source>
        <dbReference type="Proteomes" id="UP000054477"/>
    </source>
</evidence>
<proteinExistence type="predicted"/>
<sequence>MPTCQLTLCAGVGQPDCSRSKWSIGTDHGTIEHAPNARSLAQKAASRKIAAVGLCPASANLPDLWAPLAPTVDIFAEYCIGTHSPDTKLFTFFI</sequence>
<evidence type="ECO:0000313" key="1">
    <source>
        <dbReference type="EMBL" id="KIJ90438.1"/>
    </source>
</evidence>
<protein>
    <submittedName>
        <fullName evidence="1">Uncharacterized protein</fullName>
    </submittedName>
</protein>
<reference evidence="1 2" key="1">
    <citation type="submission" date="2014-04" db="EMBL/GenBank/DDBJ databases">
        <authorList>
            <consortium name="DOE Joint Genome Institute"/>
            <person name="Kuo A."/>
            <person name="Kohler A."/>
            <person name="Nagy L.G."/>
            <person name="Floudas D."/>
            <person name="Copeland A."/>
            <person name="Barry K.W."/>
            <person name="Cichocki N."/>
            <person name="Veneault-Fourrey C."/>
            <person name="LaButti K."/>
            <person name="Lindquist E.A."/>
            <person name="Lipzen A."/>
            <person name="Lundell T."/>
            <person name="Morin E."/>
            <person name="Murat C."/>
            <person name="Sun H."/>
            <person name="Tunlid A."/>
            <person name="Henrissat B."/>
            <person name="Grigoriev I.V."/>
            <person name="Hibbett D.S."/>
            <person name="Martin F."/>
            <person name="Nordberg H.P."/>
            <person name="Cantor M.N."/>
            <person name="Hua S.X."/>
        </authorList>
    </citation>
    <scope>NUCLEOTIDE SEQUENCE [LARGE SCALE GENOMIC DNA]</scope>
    <source>
        <strain evidence="1 2">LaAM-08-1</strain>
    </source>
</reference>
<dbReference type="OrthoDB" id="10489016at2759"/>
<name>A0A0C9WRF6_9AGAR</name>
<dbReference type="AlphaFoldDB" id="A0A0C9WRF6"/>
<organism evidence="1 2">
    <name type="scientific">Laccaria amethystina LaAM-08-1</name>
    <dbReference type="NCBI Taxonomy" id="1095629"/>
    <lineage>
        <taxon>Eukaryota</taxon>
        <taxon>Fungi</taxon>
        <taxon>Dikarya</taxon>
        <taxon>Basidiomycota</taxon>
        <taxon>Agaricomycotina</taxon>
        <taxon>Agaricomycetes</taxon>
        <taxon>Agaricomycetidae</taxon>
        <taxon>Agaricales</taxon>
        <taxon>Agaricineae</taxon>
        <taxon>Hydnangiaceae</taxon>
        <taxon>Laccaria</taxon>
    </lineage>
</organism>
<gene>
    <name evidence="1" type="ORF">K443DRAFT_116594</name>
</gene>
<dbReference type="Proteomes" id="UP000054477">
    <property type="component" value="Unassembled WGS sequence"/>
</dbReference>
<dbReference type="EMBL" id="KN839188">
    <property type="protein sequence ID" value="KIJ90438.1"/>
    <property type="molecule type" value="Genomic_DNA"/>
</dbReference>
<dbReference type="HOGENOM" id="CLU_2386534_0_0_1"/>